<protein>
    <submittedName>
        <fullName evidence="1">Uncharacterized protein</fullName>
    </submittedName>
</protein>
<dbReference type="GO" id="GO:0036297">
    <property type="term" value="P:interstrand cross-link repair"/>
    <property type="evidence" value="ECO:0007669"/>
    <property type="project" value="InterPro"/>
</dbReference>
<accession>A0A2P2IV97</accession>
<dbReference type="AlphaFoldDB" id="A0A2P2IV97"/>
<dbReference type="EMBL" id="GGEC01004673">
    <property type="protein sequence ID" value="MBW85156.1"/>
    <property type="molecule type" value="Transcribed_RNA"/>
</dbReference>
<dbReference type="PANTHER" id="PTHR32094">
    <property type="entry name" value="FANCONI ANEMIA GROUP E PROTEIN"/>
    <property type="match status" value="1"/>
</dbReference>
<proteinExistence type="predicted"/>
<dbReference type="PANTHER" id="PTHR32094:SF5">
    <property type="entry name" value="FANCONI ANEMIA GROUP E PROTEIN"/>
    <property type="match status" value="1"/>
</dbReference>
<name>A0A2P2IV97_RHIMU</name>
<sequence length="501" mass="56099">MFSGAEAVMEQWVPLFDIFLNSPTPETEASLWFAQSFNAASSNSITTSSFLSLLTNPIDSVDAIITSSSPPTTKRVIFIETLPHMVQSRILSFLAYDHDRFCKRDVSRLARRMLAESGDDDFWVERAARSLLDKVSEGNYKLVHGSCLHSSEESDEKEFWLVPDWLKDAANTNELFLPWLPLSHHQLRSRELFGGYESEQESLDEAAEVGVENLKGDAEEMEIDGQVIAPIQDEIQNMATCLRARVMNFESISKTVELATEIRRLCLETGGDSLAILGMIEPWKADDEVASVLISHLLGGKEENLVWPSQVLCTIVLPKMLVLEEPVSRVLLTATIEFCKPHQRAAEYALLFPVIMRKGGINNPISEVLTKIIKECLHPAHVSALCQKLLCGEGEKRFISLPCHQCLVSNELVWTESLFSLFHNILNLHIQLTPDSVDPLVFRISESPDRFSKSLKFGNFLLCFVSKCSLLPKTHKPLLIEAAKKTNTVVTKSILSKLGDI</sequence>
<dbReference type="GO" id="GO:0043240">
    <property type="term" value="C:Fanconi anaemia nuclear complex"/>
    <property type="evidence" value="ECO:0007669"/>
    <property type="project" value="InterPro"/>
</dbReference>
<dbReference type="InterPro" id="IPR039685">
    <property type="entry name" value="FANCE"/>
</dbReference>
<organism evidence="1">
    <name type="scientific">Rhizophora mucronata</name>
    <name type="common">Asiatic mangrove</name>
    <dbReference type="NCBI Taxonomy" id="61149"/>
    <lineage>
        <taxon>Eukaryota</taxon>
        <taxon>Viridiplantae</taxon>
        <taxon>Streptophyta</taxon>
        <taxon>Embryophyta</taxon>
        <taxon>Tracheophyta</taxon>
        <taxon>Spermatophyta</taxon>
        <taxon>Magnoliopsida</taxon>
        <taxon>eudicotyledons</taxon>
        <taxon>Gunneridae</taxon>
        <taxon>Pentapetalae</taxon>
        <taxon>rosids</taxon>
        <taxon>fabids</taxon>
        <taxon>Malpighiales</taxon>
        <taxon>Rhizophoraceae</taxon>
        <taxon>Rhizophora</taxon>
    </lineage>
</organism>
<reference evidence="1" key="1">
    <citation type="submission" date="2018-02" db="EMBL/GenBank/DDBJ databases">
        <title>Rhizophora mucronata_Transcriptome.</title>
        <authorList>
            <person name="Meera S.P."/>
            <person name="Sreeshan A."/>
            <person name="Augustine A."/>
        </authorList>
    </citation>
    <scope>NUCLEOTIDE SEQUENCE</scope>
    <source>
        <tissue evidence="1">Leaf</tissue>
    </source>
</reference>
<evidence type="ECO:0000313" key="1">
    <source>
        <dbReference type="EMBL" id="MBW85156.1"/>
    </source>
</evidence>
<dbReference type="Gene3D" id="1.25.40.480">
    <property type="match status" value="1"/>
</dbReference>